<keyword evidence="5" id="KW-0418">Kinase</keyword>
<protein>
    <recommendedName>
        <fullName evidence="1">non-specific serine/threonine protein kinase</fullName>
        <ecNumber evidence="1">2.7.11.1</ecNumber>
    </recommendedName>
</protein>
<evidence type="ECO:0000256" key="7">
    <source>
        <dbReference type="ARBA" id="ARBA00047899"/>
    </source>
</evidence>
<dbReference type="SUPFAM" id="SSF103243">
    <property type="entry name" value="KA1-like"/>
    <property type="match status" value="1"/>
</dbReference>
<keyword evidence="6" id="KW-0067">ATP-binding</keyword>
<dbReference type="Pfam" id="PF02149">
    <property type="entry name" value="KA1"/>
    <property type="match status" value="1"/>
</dbReference>
<dbReference type="GO" id="GO:0005524">
    <property type="term" value="F:ATP binding"/>
    <property type="evidence" value="ECO:0007669"/>
    <property type="project" value="UniProtKB-KW"/>
</dbReference>
<dbReference type="AlphaFoldDB" id="A0A1Y2B403"/>
<evidence type="ECO:0000256" key="8">
    <source>
        <dbReference type="ARBA" id="ARBA00048679"/>
    </source>
</evidence>
<organism evidence="10 11">
    <name type="scientific">Naematelia encephala</name>
    <dbReference type="NCBI Taxonomy" id="71784"/>
    <lineage>
        <taxon>Eukaryota</taxon>
        <taxon>Fungi</taxon>
        <taxon>Dikarya</taxon>
        <taxon>Basidiomycota</taxon>
        <taxon>Agaricomycotina</taxon>
        <taxon>Tremellomycetes</taxon>
        <taxon>Tremellales</taxon>
        <taxon>Naemateliaceae</taxon>
        <taxon>Naematelia</taxon>
    </lineage>
</organism>
<dbReference type="PROSITE" id="PS50032">
    <property type="entry name" value="KA1"/>
    <property type="match status" value="1"/>
</dbReference>
<evidence type="ECO:0000256" key="4">
    <source>
        <dbReference type="ARBA" id="ARBA00022741"/>
    </source>
</evidence>
<proteinExistence type="predicted"/>
<comment type="catalytic activity">
    <reaction evidence="7">
        <text>L-threonyl-[protein] + ATP = O-phospho-L-threonyl-[protein] + ADP + H(+)</text>
        <dbReference type="Rhea" id="RHEA:46608"/>
        <dbReference type="Rhea" id="RHEA-COMP:11060"/>
        <dbReference type="Rhea" id="RHEA-COMP:11605"/>
        <dbReference type="ChEBI" id="CHEBI:15378"/>
        <dbReference type="ChEBI" id="CHEBI:30013"/>
        <dbReference type="ChEBI" id="CHEBI:30616"/>
        <dbReference type="ChEBI" id="CHEBI:61977"/>
        <dbReference type="ChEBI" id="CHEBI:456216"/>
        <dbReference type="EC" id="2.7.11.1"/>
    </reaction>
</comment>
<dbReference type="GO" id="GO:0004674">
    <property type="term" value="F:protein serine/threonine kinase activity"/>
    <property type="evidence" value="ECO:0007669"/>
    <property type="project" value="UniProtKB-KW"/>
</dbReference>
<evidence type="ECO:0000313" key="11">
    <source>
        <dbReference type="Proteomes" id="UP000193986"/>
    </source>
</evidence>
<keyword evidence="2" id="KW-0723">Serine/threonine-protein kinase</keyword>
<dbReference type="InterPro" id="IPR001772">
    <property type="entry name" value="KA1_dom"/>
</dbReference>
<name>A0A1Y2B403_9TREE</name>
<dbReference type="InterPro" id="IPR028375">
    <property type="entry name" value="KA1/Ssp2_C"/>
</dbReference>
<dbReference type="EMBL" id="MCFC01000025">
    <property type="protein sequence ID" value="ORY29559.1"/>
    <property type="molecule type" value="Genomic_DNA"/>
</dbReference>
<evidence type="ECO:0000313" key="10">
    <source>
        <dbReference type="EMBL" id="ORY29559.1"/>
    </source>
</evidence>
<dbReference type="Gene3D" id="3.30.310.80">
    <property type="entry name" value="Kinase associated domain 1, KA1"/>
    <property type="match status" value="1"/>
</dbReference>
<gene>
    <name evidence="10" type="ORF">BCR39DRAFT_467332</name>
</gene>
<sequence>MRVHTGLVDQSALSSKPPKEVMAEVLKVLQGMGMDIKKENEFRLRCTRVRRKKAGAVTGLGLGSVMSPLYGEHSVDAGDEVKFVIELCRIKNLPGLYLLNIKRLRGSVWSFKFIYQTVLE</sequence>
<dbReference type="STRING" id="71784.A0A1Y2B403"/>
<evidence type="ECO:0000256" key="3">
    <source>
        <dbReference type="ARBA" id="ARBA00022679"/>
    </source>
</evidence>
<accession>A0A1Y2B403</accession>
<evidence type="ECO:0000256" key="2">
    <source>
        <dbReference type="ARBA" id="ARBA00022527"/>
    </source>
</evidence>
<dbReference type="InParanoid" id="A0A1Y2B403"/>
<comment type="caution">
    <text evidence="10">The sequence shown here is derived from an EMBL/GenBank/DDBJ whole genome shotgun (WGS) entry which is preliminary data.</text>
</comment>
<evidence type="ECO:0000256" key="5">
    <source>
        <dbReference type="ARBA" id="ARBA00022777"/>
    </source>
</evidence>
<reference evidence="10 11" key="1">
    <citation type="submission" date="2016-07" db="EMBL/GenBank/DDBJ databases">
        <title>Pervasive Adenine N6-methylation of Active Genes in Fungi.</title>
        <authorList>
            <consortium name="DOE Joint Genome Institute"/>
            <person name="Mondo S.J."/>
            <person name="Dannebaum R.O."/>
            <person name="Kuo R.C."/>
            <person name="Labutti K."/>
            <person name="Haridas S."/>
            <person name="Kuo A."/>
            <person name="Salamov A."/>
            <person name="Ahrendt S.R."/>
            <person name="Lipzen A."/>
            <person name="Sullivan W."/>
            <person name="Andreopoulos W.B."/>
            <person name="Clum A."/>
            <person name="Lindquist E."/>
            <person name="Daum C."/>
            <person name="Ramamoorthy G.K."/>
            <person name="Gryganskyi A."/>
            <person name="Culley D."/>
            <person name="Magnuson J.K."/>
            <person name="James T.Y."/>
            <person name="O'Malley M.A."/>
            <person name="Stajich J.E."/>
            <person name="Spatafora J.W."/>
            <person name="Visel A."/>
            <person name="Grigoriev I.V."/>
        </authorList>
    </citation>
    <scope>NUCLEOTIDE SEQUENCE [LARGE SCALE GENOMIC DNA]</scope>
    <source>
        <strain evidence="10 11">68-887.2</strain>
    </source>
</reference>
<evidence type="ECO:0000259" key="9">
    <source>
        <dbReference type="PROSITE" id="PS50032"/>
    </source>
</evidence>
<comment type="catalytic activity">
    <reaction evidence="8">
        <text>L-seryl-[protein] + ATP = O-phospho-L-seryl-[protein] + ADP + H(+)</text>
        <dbReference type="Rhea" id="RHEA:17989"/>
        <dbReference type="Rhea" id="RHEA-COMP:9863"/>
        <dbReference type="Rhea" id="RHEA-COMP:11604"/>
        <dbReference type="ChEBI" id="CHEBI:15378"/>
        <dbReference type="ChEBI" id="CHEBI:29999"/>
        <dbReference type="ChEBI" id="CHEBI:30616"/>
        <dbReference type="ChEBI" id="CHEBI:83421"/>
        <dbReference type="ChEBI" id="CHEBI:456216"/>
        <dbReference type="EC" id="2.7.11.1"/>
    </reaction>
</comment>
<dbReference type="OrthoDB" id="2672272at2759"/>
<dbReference type="Proteomes" id="UP000193986">
    <property type="component" value="Unassembled WGS sequence"/>
</dbReference>
<evidence type="ECO:0000256" key="6">
    <source>
        <dbReference type="ARBA" id="ARBA00022840"/>
    </source>
</evidence>
<dbReference type="EC" id="2.7.11.1" evidence="1"/>
<evidence type="ECO:0000256" key="1">
    <source>
        <dbReference type="ARBA" id="ARBA00012513"/>
    </source>
</evidence>
<feature type="domain" description="KA1" evidence="9">
    <location>
        <begin position="74"/>
        <end position="120"/>
    </location>
</feature>
<keyword evidence="11" id="KW-1185">Reference proteome</keyword>
<keyword evidence="4" id="KW-0547">Nucleotide-binding</keyword>
<keyword evidence="3" id="KW-0808">Transferase</keyword>